<name>A0AAN9TDH2_9HEMI</name>
<dbReference type="PANTHER" id="PTHR12436">
    <property type="entry name" value="80 KDA MCM3-ASSOCIATED PROTEIN"/>
    <property type="match status" value="1"/>
</dbReference>
<dbReference type="InterPro" id="IPR045107">
    <property type="entry name" value="SAC3/GANP/THP3"/>
</dbReference>
<feature type="region of interest" description="Disordered" evidence="1">
    <location>
        <begin position="69"/>
        <end position="118"/>
    </location>
</feature>
<dbReference type="Proteomes" id="UP001367676">
    <property type="component" value="Unassembled WGS sequence"/>
</dbReference>
<accession>A0AAN9TDH2</accession>
<sequence>MKQHIERIPSGLICVSCLRLCYQSKHGRVTLCSSFILCRKSSQSLPKMLYDDVDVNILDAKDTFGVTKTTNPFRNFGSPDDNEPSNPSKSLPRKSTFKWELSTDSQKPAKQSKRSKADVDLFAGNGSTSIGTGASLAESKIIEKQHEPSTDFKDKIAVTFQDKLSVLEERDRYLRDTTTKRFNKNMNIIVVGTCPDMCPEKERLLREIHCSFSSFEAQIVQNEMLVVPEWLVKEYSRSSADQDEPLSHELRPEPVLVDTMAHILANIVPRIEDSAVDAGEWYHFCWDRLRSIRKDIVQQQLCSVDIVTVLERSARFHICCAERLFDAERRVFDHKINAENLVNCLQMLINMYDDLAAMGIRCANESEFRVYMMLLLFESGDVPELLDRRDEKATEASRIYLAFKLNLYAQFFKLIKRTSYLNACILQRYFGGVRSHILNVLVSAYSSGSQIVKFPVAFARKVLEFDSNEETISFVEAHGFTTFYDHSGGASEVRCSKSTFMVPEQLPVCKSSYILRSKRVPMLEAITTVPDFVPPTRTCKVHSSFNEFDQLKADAHRAEDQRQRIIELYGNIYEYSENEGLEEDEPMRGETPTNERRPSFSPKVTPEPPKISTPPAPTTALSSFSFSNAISSLNFGSINSQPPSTQFRFSEMPARPPTASTTSSLSESDFGITPLPTDSATSAEEKSSASVLYDPEYPSDGDVDELDAEVPNVKLMYELDEEMLLEPKHVKKAEINEAISESRTSECTPSPTKSSPSPPADSVRNSEEVASRLASALSTFQSLYYDKEAHVVPASINEASRHTPMQLSTRKLRKLVARRLKLSKARKYARLWHKKTQLRKRRRDNFVGIVHLSPDEYFRLWGVVGAKERSMARNLVTEVLDTEKALRWSSALLRGDDAWCVSFAGDELINTISRVPGIQGRSVLCWKMMVSLPQSYNDSQRMFVSKLSKLVRALYYKPDSGALRSVWSARAHGSQIYVAANILSGALDDDSAAGVSCIVAFVCEKWEKWEDLKVRLESIYTRTSYPVFIGAIIVGDSDCATFSSKVSSFLNELCKRNVIAGCCTTTWKRWSTICQVVSNACQRIPRSPPFQVRSVTRFVRQVGGDLFACLHCAAGATPLSSPIPLIRAYNECLLAAGRIVGMRSMSDFNLSSEFVEALVDAGADAKTNFSHNGLIQEAVAEFALVSFTKWPPRSVHKMETLLTEYCQKLDATNALLANVLRLIGAGGSDSVAEMNARAPWLQIVELWFRYRLQNTSSDEYEKLFVIYSETEVKDLVERMAVELMS</sequence>
<feature type="region of interest" description="Disordered" evidence="1">
    <location>
        <begin position="739"/>
        <end position="765"/>
    </location>
</feature>
<comment type="caution">
    <text evidence="3">The sequence shown here is derived from an EMBL/GenBank/DDBJ whole genome shotgun (WGS) entry which is preliminary data.</text>
</comment>
<dbReference type="GO" id="GO:0005737">
    <property type="term" value="C:cytoplasm"/>
    <property type="evidence" value="ECO:0007669"/>
    <property type="project" value="TreeGrafter"/>
</dbReference>
<evidence type="ECO:0000259" key="2">
    <source>
        <dbReference type="Pfam" id="PF03399"/>
    </source>
</evidence>
<feature type="compositionally biased region" description="Low complexity" evidence="1">
    <location>
        <begin position="745"/>
        <end position="755"/>
    </location>
</feature>
<dbReference type="Pfam" id="PF03399">
    <property type="entry name" value="SAC3_GANP"/>
    <property type="match status" value="1"/>
</dbReference>
<feature type="compositionally biased region" description="Pro residues" evidence="1">
    <location>
        <begin position="605"/>
        <end position="617"/>
    </location>
</feature>
<evidence type="ECO:0000313" key="3">
    <source>
        <dbReference type="EMBL" id="KAK7584293.1"/>
    </source>
</evidence>
<protein>
    <recommendedName>
        <fullName evidence="2">SAC3/GANP/THP3 conserved domain-containing protein</fullName>
    </recommendedName>
</protein>
<feature type="compositionally biased region" description="Polar residues" evidence="1">
    <location>
        <begin position="658"/>
        <end position="667"/>
    </location>
</feature>
<dbReference type="EMBL" id="JBBCAQ010000032">
    <property type="protein sequence ID" value="KAK7584293.1"/>
    <property type="molecule type" value="Genomic_DNA"/>
</dbReference>
<dbReference type="PANTHER" id="PTHR12436:SF3">
    <property type="entry name" value="GERMINAL-CENTER ASSOCIATED NUCLEAR PROTEIN"/>
    <property type="match status" value="1"/>
</dbReference>
<dbReference type="Gene3D" id="1.25.40.990">
    <property type="match status" value="1"/>
</dbReference>
<feature type="region of interest" description="Disordered" evidence="1">
    <location>
        <begin position="577"/>
        <end position="619"/>
    </location>
</feature>
<keyword evidence="4" id="KW-1185">Reference proteome</keyword>
<feature type="domain" description="SAC3/GANP/THP3 conserved" evidence="2">
    <location>
        <begin position="197"/>
        <end position="481"/>
    </location>
</feature>
<dbReference type="InterPro" id="IPR005062">
    <property type="entry name" value="SAC3/GANP/THP3_conserved"/>
</dbReference>
<gene>
    <name evidence="3" type="ORF">V9T40_005256</name>
</gene>
<reference evidence="3 4" key="1">
    <citation type="submission" date="2024-03" db="EMBL/GenBank/DDBJ databases">
        <title>Adaptation during the transition from Ophiocordyceps entomopathogen to insect associate is accompanied by gene loss and intensified selection.</title>
        <authorList>
            <person name="Ward C.M."/>
            <person name="Onetto C.A."/>
            <person name="Borneman A.R."/>
        </authorList>
    </citation>
    <scope>NUCLEOTIDE SEQUENCE [LARGE SCALE GENOMIC DNA]</scope>
    <source>
        <strain evidence="3">AWRI1</strain>
        <tissue evidence="3">Single Adult Female</tissue>
    </source>
</reference>
<feature type="region of interest" description="Disordered" evidence="1">
    <location>
        <begin position="642"/>
        <end position="705"/>
    </location>
</feature>
<proteinExistence type="predicted"/>
<dbReference type="GO" id="GO:0006406">
    <property type="term" value="P:mRNA export from nucleus"/>
    <property type="evidence" value="ECO:0007669"/>
    <property type="project" value="TreeGrafter"/>
</dbReference>
<dbReference type="GO" id="GO:0070390">
    <property type="term" value="C:transcription export complex 2"/>
    <property type="evidence" value="ECO:0007669"/>
    <property type="project" value="TreeGrafter"/>
</dbReference>
<evidence type="ECO:0000313" key="4">
    <source>
        <dbReference type="Proteomes" id="UP001367676"/>
    </source>
</evidence>
<evidence type="ECO:0000256" key="1">
    <source>
        <dbReference type="SAM" id="MobiDB-lite"/>
    </source>
</evidence>
<organism evidence="3 4">
    <name type="scientific">Parthenolecanium corni</name>
    <dbReference type="NCBI Taxonomy" id="536013"/>
    <lineage>
        <taxon>Eukaryota</taxon>
        <taxon>Metazoa</taxon>
        <taxon>Ecdysozoa</taxon>
        <taxon>Arthropoda</taxon>
        <taxon>Hexapoda</taxon>
        <taxon>Insecta</taxon>
        <taxon>Pterygota</taxon>
        <taxon>Neoptera</taxon>
        <taxon>Paraneoptera</taxon>
        <taxon>Hemiptera</taxon>
        <taxon>Sternorrhyncha</taxon>
        <taxon>Coccoidea</taxon>
        <taxon>Coccidae</taxon>
        <taxon>Parthenolecanium</taxon>
    </lineage>
</organism>